<reference evidence="2 3" key="1">
    <citation type="journal article" date="2019" name="Genome Biol. Evol.">
        <title>Insights into the evolution of the New World diploid cottons (Gossypium, subgenus Houzingenia) based on genome sequencing.</title>
        <authorList>
            <person name="Grover C.E."/>
            <person name="Arick M.A. 2nd"/>
            <person name="Thrash A."/>
            <person name="Conover J.L."/>
            <person name="Sanders W.S."/>
            <person name="Peterson D.G."/>
            <person name="Frelichowski J.E."/>
            <person name="Scheffler J.A."/>
            <person name="Scheffler B.E."/>
            <person name="Wendel J.F."/>
        </authorList>
    </citation>
    <scope>NUCLEOTIDE SEQUENCE [LARGE SCALE GENOMIC DNA]</scope>
    <source>
        <strain evidence="2">5</strain>
        <tissue evidence="2">Leaf</tissue>
    </source>
</reference>
<dbReference type="OrthoDB" id="10428582at2759"/>
<dbReference type="Proteomes" id="UP000593579">
    <property type="component" value="Unassembled WGS sequence"/>
</dbReference>
<sequence length="159" mass="18520">MEKGFIDKVKENATVQIWFEKTQQEKDDSLTEGYMLELWDFSRISVTQTNLQELKEKRVDVFALSIYGLVIFPKALGHIDEAVSDLFDRLEKRVTPVPTSLAETFRSLSGERFNDNVPESSQENTRPIEEHLQVILSELEIIKPDFEKRSSELEKRIEQ</sequence>
<feature type="domain" description="DUF7745" evidence="1">
    <location>
        <begin position="53"/>
        <end position="109"/>
    </location>
</feature>
<gene>
    <name evidence="2" type="ORF">Gogos_021678</name>
</gene>
<dbReference type="Pfam" id="PF24924">
    <property type="entry name" value="DUF7745"/>
    <property type="match status" value="1"/>
</dbReference>
<protein>
    <recommendedName>
        <fullName evidence="1">DUF7745 domain-containing protein</fullName>
    </recommendedName>
</protein>
<comment type="caution">
    <text evidence="2">The sequence shown here is derived from an EMBL/GenBank/DDBJ whole genome shotgun (WGS) entry which is preliminary data.</text>
</comment>
<name>A0A7J9D7G4_GOSGO</name>
<proteinExistence type="predicted"/>
<organism evidence="2 3">
    <name type="scientific">Gossypium gossypioides</name>
    <name type="common">Mexican cotton</name>
    <name type="synonym">Selera gossypioides</name>
    <dbReference type="NCBI Taxonomy" id="34282"/>
    <lineage>
        <taxon>Eukaryota</taxon>
        <taxon>Viridiplantae</taxon>
        <taxon>Streptophyta</taxon>
        <taxon>Embryophyta</taxon>
        <taxon>Tracheophyta</taxon>
        <taxon>Spermatophyta</taxon>
        <taxon>Magnoliopsida</taxon>
        <taxon>eudicotyledons</taxon>
        <taxon>Gunneridae</taxon>
        <taxon>Pentapetalae</taxon>
        <taxon>rosids</taxon>
        <taxon>malvids</taxon>
        <taxon>Malvales</taxon>
        <taxon>Malvaceae</taxon>
        <taxon>Malvoideae</taxon>
        <taxon>Gossypium</taxon>
    </lineage>
</organism>
<evidence type="ECO:0000259" key="1">
    <source>
        <dbReference type="Pfam" id="PF24924"/>
    </source>
</evidence>
<dbReference type="EMBL" id="JABEZY010274853">
    <property type="protein sequence ID" value="MBA0756514.1"/>
    <property type="molecule type" value="Genomic_DNA"/>
</dbReference>
<evidence type="ECO:0000313" key="2">
    <source>
        <dbReference type="EMBL" id="MBA0756514.1"/>
    </source>
</evidence>
<accession>A0A7J9D7G4</accession>
<dbReference type="PANTHER" id="PTHR48200">
    <property type="entry name" value="PROTEIN, PUTATIVE-RELATED"/>
    <property type="match status" value="1"/>
</dbReference>
<evidence type="ECO:0000313" key="3">
    <source>
        <dbReference type="Proteomes" id="UP000593579"/>
    </source>
</evidence>
<dbReference type="InterPro" id="IPR056647">
    <property type="entry name" value="DUF7745"/>
</dbReference>
<dbReference type="PANTHER" id="PTHR48200:SF1">
    <property type="entry name" value="AMINOTRANSFERASE-LIKE PLANT MOBILE DOMAIN-CONTAINING PROTEIN"/>
    <property type="match status" value="1"/>
</dbReference>
<keyword evidence="3" id="KW-1185">Reference proteome</keyword>
<dbReference type="AlphaFoldDB" id="A0A7J9D7G4"/>